<dbReference type="Gene3D" id="1.10.599.10">
    <property type="entry name" value="Aldehyde Ferredoxin Oxidoreductase Protein, subunit A, domain 3"/>
    <property type="match status" value="1"/>
</dbReference>
<dbReference type="Pfam" id="PF02730">
    <property type="entry name" value="AFOR_N"/>
    <property type="match status" value="1"/>
</dbReference>
<dbReference type="InterPro" id="IPR036021">
    <property type="entry name" value="Tungsten_al_ferr_oxy-like_C"/>
</dbReference>
<dbReference type="PANTHER" id="PTHR30038">
    <property type="entry name" value="ALDEHYDE FERREDOXIN OXIDOREDUCTASE"/>
    <property type="match status" value="1"/>
</dbReference>
<dbReference type="GO" id="GO:0051539">
    <property type="term" value="F:4 iron, 4 sulfur cluster binding"/>
    <property type="evidence" value="ECO:0007669"/>
    <property type="project" value="UniProtKB-KW"/>
</dbReference>
<dbReference type="SMART" id="SM00790">
    <property type="entry name" value="AFOR_N"/>
    <property type="match status" value="1"/>
</dbReference>
<keyword evidence="7" id="KW-0411">Iron-sulfur</keyword>
<dbReference type="Proteomes" id="UP000258707">
    <property type="component" value="Chromosome"/>
</dbReference>
<dbReference type="Gene3D" id="3.60.9.10">
    <property type="entry name" value="Aldehyde ferredoxin oxidoreductase, N-terminal domain"/>
    <property type="match status" value="1"/>
</dbReference>
<organism evidence="10 11">
    <name type="scientific">Natrarchaeobaculum sulfurireducens</name>
    <dbReference type="NCBI Taxonomy" id="2044521"/>
    <lineage>
        <taxon>Archaea</taxon>
        <taxon>Methanobacteriati</taxon>
        <taxon>Methanobacteriota</taxon>
        <taxon>Stenosarchaea group</taxon>
        <taxon>Halobacteria</taxon>
        <taxon>Halobacteriales</taxon>
        <taxon>Natrialbaceae</taxon>
        <taxon>Natrarchaeobaculum</taxon>
    </lineage>
</organism>
<keyword evidence="5" id="KW-0560">Oxidoreductase</keyword>
<evidence type="ECO:0000256" key="4">
    <source>
        <dbReference type="ARBA" id="ARBA00022723"/>
    </source>
</evidence>
<dbReference type="InterPro" id="IPR001203">
    <property type="entry name" value="OxRdtase_Ald_Fedxn_C"/>
</dbReference>
<dbReference type="InterPro" id="IPR036503">
    <property type="entry name" value="Ald_Fedxn_OxRdtase_N_sf"/>
</dbReference>
<keyword evidence="3" id="KW-0004">4Fe-4S</keyword>
<evidence type="ECO:0000256" key="8">
    <source>
        <dbReference type="ARBA" id="ARBA00049934"/>
    </source>
</evidence>
<feature type="domain" description="Aldehyde ferredoxin oxidoreductase N-terminal" evidence="9">
    <location>
        <begin position="7"/>
        <end position="207"/>
    </location>
</feature>
<dbReference type="SUPFAM" id="SSF56228">
    <property type="entry name" value="Aldehyde ferredoxin oxidoreductase, N-terminal domain"/>
    <property type="match status" value="1"/>
</dbReference>
<dbReference type="InterPro" id="IPR051919">
    <property type="entry name" value="W-dependent_AOR"/>
</dbReference>
<dbReference type="AlphaFoldDB" id="A0A346PE48"/>
<gene>
    <name evidence="10" type="ORF">AArc1_1459</name>
</gene>
<dbReference type="Gene3D" id="1.10.569.10">
    <property type="entry name" value="Aldehyde Ferredoxin Oxidoreductase Protein, subunit A, domain 2"/>
    <property type="match status" value="1"/>
</dbReference>
<evidence type="ECO:0000256" key="2">
    <source>
        <dbReference type="ARBA" id="ARBA00011032"/>
    </source>
</evidence>
<evidence type="ECO:0000256" key="1">
    <source>
        <dbReference type="ARBA" id="ARBA00001966"/>
    </source>
</evidence>
<reference evidence="11" key="1">
    <citation type="submission" date="2017-10" db="EMBL/GenBank/DDBJ databases">
        <title>Phenotypic and genomic properties of facultatively anaerobic sulfur-reducing natronoarchaea from hypersaline soda lakes.</title>
        <authorList>
            <person name="Sorokin D.Y."/>
            <person name="Kublanov I.V."/>
            <person name="Roman P."/>
            <person name="Sinninghe Damste J.S."/>
            <person name="Golyshin P.N."/>
            <person name="Rojo D."/>
            <person name="Ciordia S."/>
            <person name="Mena Md.C."/>
            <person name="Ferrer M."/>
            <person name="Messina E."/>
            <person name="Smedile F."/>
            <person name="La Spada G."/>
            <person name="La Cono V."/>
            <person name="Yakimov M.M."/>
        </authorList>
    </citation>
    <scope>NUCLEOTIDE SEQUENCE [LARGE SCALE GENOMIC DNA]</scope>
    <source>
        <strain evidence="11">AArc1</strain>
    </source>
</reference>
<dbReference type="SUPFAM" id="SSF48310">
    <property type="entry name" value="Aldehyde ferredoxin oxidoreductase, C-terminal domains"/>
    <property type="match status" value="1"/>
</dbReference>
<evidence type="ECO:0000256" key="7">
    <source>
        <dbReference type="ARBA" id="ARBA00023014"/>
    </source>
</evidence>
<dbReference type="GO" id="GO:0009055">
    <property type="term" value="F:electron transfer activity"/>
    <property type="evidence" value="ECO:0007669"/>
    <property type="project" value="InterPro"/>
</dbReference>
<evidence type="ECO:0000256" key="3">
    <source>
        <dbReference type="ARBA" id="ARBA00022485"/>
    </source>
</evidence>
<evidence type="ECO:0000259" key="9">
    <source>
        <dbReference type="SMART" id="SM00790"/>
    </source>
</evidence>
<dbReference type="EMBL" id="CP024047">
    <property type="protein sequence ID" value="AXR77793.1"/>
    <property type="molecule type" value="Genomic_DNA"/>
</dbReference>
<name>A0A346PE48_9EURY</name>
<dbReference type="InterPro" id="IPR013984">
    <property type="entry name" value="Ald_Fedxn_OxRdtase_dom2"/>
</dbReference>
<comment type="similarity">
    <text evidence="2">Belongs to the AOR/FOR family.</text>
</comment>
<dbReference type="KEGG" id="nan:AArc1_1459"/>
<protein>
    <submittedName>
        <fullName evidence="10">Aldehyde:ferredoxin oxidoreductase</fullName>
    </submittedName>
</protein>
<evidence type="ECO:0000313" key="10">
    <source>
        <dbReference type="EMBL" id="AXR77793.1"/>
    </source>
</evidence>
<sequence length="630" mass="66039">MIAVDGLHGRVAVADLDAGEVATCPIPDSWLERHLGGRGLGIRLLLESMSAGVDPLGPENRLVFAAGPLSGYSVPGSSRYWVGARSPLTGSLGESYSGGSFGHFLARSGVDAILVEGRADDPVVLRVTDGDLTLEPAGDCWGEPTDVVDDALASRPNRAVAAIGPAGEHEVHLASIINDSGHAAGGRGLGAVMGAKRLKAVVVGGDSPPPLAEPERFERLTRAFRRGLAENERLQQWATFGTTAAVEILHEQGLLPTKHFERGRFEGADEIGARALNASLQVGQRGCLGCPLECKPVVRGECRGVSIDDASGPEYETLAAFGSLLCNDDLEAIALANQRCNALGMDTIGVGHVIAAAMEAGHVEWGDADAILGLVEQIATREGIGDVLADGPDAAAEALGIDDAATVKGAPAGMHDPRGKKGLGLSAATSPRGATHMEGFHDTLVEHHVETDLPVETGLAADATDGKPDAVVTFENAQSFVNSLVFCSHVVVTVGPDRNFESLCALAAAATGLELSVETALEIGERNYALGKLFAAREGFSITDDSLPKRLRKPLADDPGGPDLPPASFDREELEAMKRDYYDRRGWTDDGIAPETLERLGLSRVATARQCAPDHQTGRRSVCESLQLLL</sequence>
<dbReference type="InterPro" id="IPR013983">
    <property type="entry name" value="Ald_Fedxn_OxRdtase_N"/>
</dbReference>
<keyword evidence="6" id="KW-0408">Iron</keyword>
<dbReference type="GO" id="GO:0016625">
    <property type="term" value="F:oxidoreductase activity, acting on the aldehyde or oxo group of donors, iron-sulfur protein as acceptor"/>
    <property type="evidence" value="ECO:0007669"/>
    <property type="project" value="InterPro"/>
</dbReference>
<keyword evidence="4" id="KW-0479">Metal-binding</keyword>
<evidence type="ECO:0000256" key="5">
    <source>
        <dbReference type="ARBA" id="ARBA00023002"/>
    </source>
</evidence>
<dbReference type="Pfam" id="PF01314">
    <property type="entry name" value="AFOR_C"/>
    <property type="match status" value="1"/>
</dbReference>
<comment type="cofactor">
    <cofactor evidence="1">
        <name>[4Fe-4S] cluster</name>
        <dbReference type="ChEBI" id="CHEBI:49883"/>
    </cofactor>
</comment>
<evidence type="ECO:0000313" key="11">
    <source>
        <dbReference type="Proteomes" id="UP000258707"/>
    </source>
</evidence>
<dbReference type="InterPro" id="IPR013985">
    <property type="entry name" value="Ald_Fedxn_OxRdtase_dom3"/>
</dbReference>
<evidence type="ECO:0000256" key="6">
    <source>
        <dbReference type="ARBA" id="ARBA00023004"/>
    </source>
</evidence>
<proteinExistence type="inferred from homology"/>
<dbReference type="GO" id="GO:0046872">
    <property type="term" value="F:metal ion binding"/>
    <property type="evidence" value="ECO:0007669"/>
    <property type="project" value="UniProtKB-KW"/>
</dbReference>
<accession>A0A346PE48</accession>
<dbReference type="PANTHER" id="PTHR30038:SF7">
    <property type="entry name" value="TUNGSTEN-CONTAINING GLYCERALDEHYDE-3-PHOSPHATE:FERREDOXIN OXIDOREDUCTASE"/>
    <property type="match status" value="1"/>
</dbReference>
<comment type="cofactor">
    <cofactor evidence="8">
        <name>tungstopterin</name>
        <dbReference type="ChEBI" id="CHEBI:30402"/>
    </cofactor>
</comment>